<dbReference type="NCBIfam" id="TIGR01511">
    <property type="entry name" value="ATPase-IB1_Cu"/>
    <property type="match status" value="1"/>
</dbReference>
<dbReference type="SUPFAM" id="SSF81653">
    <property type="entry name" value="Calcium ATPase, transduction domain A"/>
    <property type="match status" value="1"/>
</dbReference>
<dbReference type="PRINTS" id="PR00119">
    <property type="entry name" value="CATATPASE"/>
</dbReference>
<accession>A0A9X8GUU9</accession>
<dbReference type="InterPro" id="IPR023214">
    <property type="entry name" value="HAD_sf"/>
</dbReference>
<dbReference type="NCBIfam" id="TIGR01494">
    <property type="entry name" value="ATPase_P-type"/>
    <property type="match status" value="1"/>
</dbReference>
<evidence type="ECO:0000313" key="15">
    <source>
        <dbReference type="Proteomes" id="UP000265619"/>
    </source>
</evidence>
<dbReference type="Gene3D" id="1.10.620.20">
    <property type="entry name" value="Ribonucleotide Reductase, subunit A"/>
    <property type="match status" value="1"/>
</dbReference>
<dbReference type="Pfam" id="PF00122">
    <property type="entry name" value="E1-E2_ATPase"/>
    <property type="match status" value="1"/>
</dbReference>
<evidence type="ECO:0000256" key="10">
    <source>
        <dbReference type="ARBA" id="ARBA00023136"/>
    </source>
</evidence>
<dbReference type="RefSeq" id="WP_119554500.1">
    <property type="nucleotide sequence ID" value="NZ_QXMN01000018.1"/>
</dbReference>
<evidence type="ECO:0000256" key="4">
    <source>
        <dbReference type="ARBA" id="ARBA00022692"/>
    </source>
</evidence>
<dbReference type="InterPro" id="IPR018303">
    <property type="entry name" value="ATPase_P-typ_P_site"/>
</dbReference>
<evidence type="ECO:0000256" key="1">
    <source>
        <dbReference type="ARBA" id="ARBA00004651"/>
    </source>
</evidence>
<dbReference type="PANTHER" id="PTHR43520:SF8">
    <property type="entry name" value="P-TYPE CU(+) TRANSPORTER"/>
    <property type="match status" value="1"/>
</dbReference>
<dbReference type="InterPro" id="IPR012348">
    <property type="entry name" value="RNR-like"/>
</dbReference>
<reference evidence="14 15" key="1">
    <citation type="submission" date="2018-09" db="EMBL/GenBank/DDBJ databases">
        <title>Acidovorax cavernicola nov. sp. isolated from Gruta de las Maravillas (Aracena, Spain).</title>
        <authorList>
            <person name="Jurado V."/>
            <person name="Gutierrez-Patricio S."/>
            <person name="Gonzalez-Pimentel J.L."/>
            <person name="Miller A.Z."/>
            <person name="Laiz L."/>
            <person name="Saiz-Jimenez C."/>
        </authorList>
    </citation>
    <scope>NUCLEOTIDE SEQUENCE [LARGE SCALE GENOMIC DNA]</scope>
    <source>
        <strain evidence="14 15">1011MAR4D40.2</strain>
    </source>
</reference>
<comment type="subcellular location">
    <subcellularLocation>
        <location evidence="1">Cell membrane</location>
        <topology evidence="1">Multi-pass membrane protein</topology>
    </subcellularLocation>
</comment>
<dbReference type="GO" id="GO:0016887">
    <property type="term" value="F:ATP hydrolysis activity"/>
    <property type="evidence" value="ECO:0007669"/>
    <property type="project" value="InterPro"/>
</dbReference>
<feature type="transmembrane region" description="Helical" evidence="11">
    <location>
        <begin position="745"/>
        <end position="764"/>
    </location>
</feature>
<dbReference type="GO" id="GO:0005507">
    <property type="term" value="F:copper ion binding"/>
    <property type="evidence" value="ECO:0007669"/>
    <property type="project" value="TreeGrafter"/>
</dbReference>
<dbReference type="Pfam" id="PF04945">
    <property type="entry name" value="YHS"/>
    <property type="match status" value="1"/>
</dbReference>
<dbReference type="InterPro" id="IPR023298">
    <property type="entry name" value="ATPase_P-typ_TM_dom_sf"/>
</dbReference>
<name>A0A9X8GUU9_9BURK</name>
<keyword evidence="3 11" id="KW-1003">Cell membrane</keyword>
<gene>
    <name evidence="14" type="ORF">D3H34_15620</name>
</gene>
<dbReference type="Pfam" id="PF00702">
    <property type="entry name" value="Hydrolase"/>
    <property type="match status" value="1"/>
</dbReference>
<keyword evidence="9 11" id="KW-1133">Transmembrane helix</keyword>
<dbReference type="OrthoDB" id="8552908at2"/>
<feature type="transmembrane region" description="Helical" evidence="11">
    <location>
        <begin position="248"/>
        <end position="266"/>
    </location>
</feature>
<dbReference type="SFLD" id="SFLDG00002">
    <property type="entry name" value="C1.7:_P-type_atpase_like"/>
    <property type="match status" value="1"/>
</dbReference>
<dbReference type="InterPro" id="IPR045800">
    <property type="entry name" value="HMBD"/>
</dbReference>
<evidence type="ECO:0000256" key="7">
    <source>
        <dbReference type="ARBA" id="ARBA00022840"/>
    </source>
</evidence>
<dbReference type="GO" id="GO:0005886">
    <property type="term" value="C:plasma membrane"/>
    <property type="evidence" value="ECO:0007669"/>
    <property type="project" value="UniProtKB-SubCell"/>
</dbReference>
<feature type="region of interest" description="Disordered" evidence="12">
    <location>
        <begin position="1"/>
        <end position="33"/>
    </location>
</feature>
<dbReference type="InterPro" id="IPR007029">
    <property type="entry name" value="YHS_dom"/>
</dbReference>
<evidence type="ECO:0000256" key="2">
    <source>
        <dbReference type="ARBA" id="ARBA00006024"/>
    </source>
</evidence>
<evidence type="ECO:0000256" key="6">
    <source>
        <dbReference type="ARBA" id="ARBA00022741"/>
    </source>
</evidence>
<feature type="transmembrane region" description="Helical" evidence="11">
    <location>
        <begin position="770"/>
        <end position="792"/>
    </location>
</feature>
<dbReference type="InterPro" id="IPR023299">
    <property type="entry name" value="ATPase_P-typ_cyto_dom_N"/>
</dbReference>
<feature type="transmembrane region" description="Helical" evidence="11">
    <location>
        <begin position="179"/>
        <end position="197"/>
    </location>
</feature>
<evidence type="ECO:0000256" key="5">
    <source>
        <dbReference type="ARBA" id="ARBA00022723"/>
    </source>
</evidence>
<dbReference type="Proteomes" id="UP000265619">
    <property type="component" value="Unassembled WGS sequence"/>
</dbReference>
<dbReference type="PROSITE" id="PS00154">
    <property type="entry name" value="ATPASE_E1_E2"/>
    <property type="match status" value="1"/>
</dbReference>
<evidence type="ECO:0000256" key="11">
    <source>
        <dbReference type="RuleBase" id="RU362081"/>
    </source>
</evidence>
<evidence type="ECO:0000313" key="14">
    <source>
        <dbReference type="EMBL" id="RIX78836.1"/>
    </source>
</evidence>
<sequence>MNPTPSNPHEHHQGHHGAHPPASGEPSPETDAILKDPVCGMTVTTRSAHVLQHEGRPVYFCSAGCKAKFEANPDKYAKRGAQSAAPLVLAPAQPAQPDPPGTIYTCPMHPEIRQDHPGNCPKCGMSLEPEMPTLDEGEDPELKDFKRRFFWTLPLTVVVTVLAMAGHRLQWFEMGTQSWIELVLAVPIVLWAGWPFFERAVQSVANRSPNMWTLIGLGTAAAFIYSVVATVAPHVFPASFVSMGRVAVYFEAAAVIISLTLLGQILELKARSQTSAAIKSLLGLAPKTARRIGADGTEEDVPIGHVHVGDKLRVRPGEKVPVDGVVIEGSSAVDESMLTGEPLPVTKRVGDKLIGATLNTNGALVMQSEKVGSQTVLASIVQMVAQAQRSRAPMQRMADHVAGYFVMTVIGIAVLTFFAWGFFGPQPSWVYGLINAVAVLIIACPCALGLATPMSIMVATGKAATQGVLFRDAAAIENFRKVDALIVDKTGTLTEGRPQFERAVPAPGFTEDEVLRLAASLDQGSEHPLADAIVRAARERNLALDTPDGFESSSGIGVSGGVGGRKLALGNTALMEQLRVRVDDLKPQAEAMRAEGASVMFLAVDGQPAGLLAVSDPIKATTMEALAALKASGMRVIMATGDGLTTARAVAAKLGIDEVHGEVKPADKLALVDKLQREGRVVAMAGDGINDAPALAKAGVGVAMGTGTDVAMNSAQVTLVKGDLRGIAQARVISEQTIANMKQNLGFAFLYNALGVPLAAGVLFPFTGWLLSPMIAALAMSLSSASVITNALRLRGAKSDVHASHVGERST</sequence>
<dbReference type="SUPFAM" id="SSF47240">
    <property type="entry name" value="Ferritin-like"/>
    <property type="match status" value="1"/>
</dbReference>
<keyword evidence="8" id="KW-1278">Translocase</keyword>
<dbReference type="FunFam" id="2.70.150.10:FF:000020">
    <property type="entry name" value="Copper-exporting P-type ATPase A"/>
    <property type="match status" value="1"/>
</dbReference>
<dbReference type="PANTHER" id="PTHR43520">
    <property type="entry name" value="ATP7, ISOFORM B"/>
    <property type="match status" value="1"/>
</dbReference>
<feature type="transmembrane region" description="Helical" evidence="11">
    <location>
        <begin position="209"/>
        <end position="228"/>
    </location>
</feature>
<dbReference type="SUPFAM" id="SSF56784">
    <property type="entry name" value="HAD-like"/>
    <property type="match status" value="1"/>
</dbReference>
<dbReference type="InterPro" id="IPR044492">
    <property type="entry name" value="P_typ_ATPase_HD_dom"/>
</dbReference>
<feature type="transmembrane region" description="Helical" evidence="11">
    <location>
        <begin position="149"/>
        <end position="167"/>
    </location>
</feature>
<feature type="transmembrane region" description="Helical" evidence="11">
    <location>
        <begin position="401"/>
        <end position="423"/>
    </location>
</feature>
<dbReference type="GO" id="GO:0016491">
    <property type="term" value="F:oxidoreductase activity"/>
    <property type="evidence" value="ECO:0007669"/>
    <property type="project" value="InterPro"/>
</dbReference>
<keyword evidence="5 11" id="KW-0479">Metal-binding</keyword>
<dbReference type="SMART" id="SM00746">
    <property type="entry name" value="TRASH"/>
    <property type="match status" value="1"/>
</dbReference>
<proteinExistence type="inferred from homology"/>
<protein>
    <submittedName>
        <fullName evidence="14">Heavy metal translocating P-type ATPase</fullName>
    </submittedName>
</protein>
<keyword evidence="7 11" id="KW-0067">ATP-binding</keyword>
<dbReference type="Pfam" id="PF19335">
    <property type="entry name" value="HMBD"/>
    <property type="match status" value="1"/>
</dbReference>
<dbReference type="GO" id="GO:0005524">
    <property type="term" value="F:ATP binding"/>
    <property type="evidence" value="ECO:0007669"/>
    <property type="project" value="UniProtKB-UniRule"/>
</dbReference>
<organism evidence="14 15">
    <name type="scientific">Acidovorax cavernicola</name>
    <dbReference type="NCBI Taxonomy" id="1675792"/>
    <lineage>
        <taxon>Bacteria</taxon>
        <taxon>Pseudomonadati</taxon>
        <taxon>Pseudomonadota</taxon>
        <taxon>Betaproteobacteria</taxon>
        <taxon>Burkholderiales</taxon>
        <taxon>Comamonadaceae</taxon>
        <taxon>Acidovorax</taxon>
    </lineage>
</organism>
<comment type="similarity">
    <text evidence="2 11">Belongs to the cation transport ATPase (P-type) (TC 3.A.3) family. Type IB subfamily.</text>
</comment>
<keyword evidence="4 11" id="KW-0812">Transmembrane</keyword>
<evidence type="ECO:0000256" key="12">
    <source>
        <dbReference type="SAM" id="MobiDB-lite"/>
    </source>
</evidence>
<evidence type="ECO:0000256" key="8">
    <source>
        <dbReference type="ARBA" id="ARBA00022967"/>
    </source>
</evidence>
<comment type="caution">
    <text evidence="14">The sequence shown here is derived from an EMBL/GenBank/DDBJ whole genome shotgun (WGS) entry which is preliminary data.</text>
</comment>
<dbReference type="Gene3D" id="2.70.150.10">
    <property type="entry name" value="Calcium-transporting ATPase, cytoplasmic transduction domain A"/>
    <property type="match status" value="1"/>
</dbReference>
<keyword evidence="6 11" id="KW-0547">Nucleotide-binding</keyword>
<feature type="domain" description="TRASH" evidence="13">
    <location>
        <begin position="36"/>
        <end position="73"/>
    </location>
</feature>
<evidence type="ECO:0000256" key="9">
    <source>
        <dbReference type="ARBA" id="ARBA00022989"/>
    </source>
</evidence>
<dbReference type="SUPFAM" id="SSF81665">
    <property type="entry name" value="Calcium ATPase, transmembrane domain M"/>
    <property type="match status" value="1"/>
</dbReference>
<dbReference type="InterPro" id="IPR059000">
    <property type="entry name" value="ATPase_P-type_domA"/>
</dbReference>
<dbReference type="GO" id="GO:0055070">
    <property type="term" value="P:copper ion homeostasis"/>
    <property type="evidence" value="ECO:0007669"/>
    <property type="project" value="TreeGrafter"/>
</dbReference>
<evidence type="ECO:0000256" key="3">
    <source>
        <dbReference type="ARBA" id="ARBA00022475"/>
    </source>
</evidence>
<dbReference type="NCBIfam" id="TIGR01525">
    <property type="entry name" value="ATPase-IB_hvy"/>
    <property type="match status" value="1"/>
</dbReference>
<dbReference type="InterPro" id="IPR036412">
    <property type="entry name" value="HAD-like_sf"/>
</dbReference>
<dbReference type="SFLD" id="SFLDF00027">
    <property type="entry name" value="p-type_atpase"/>
    <property type="match status" value="1"/>
</dbReference>
<dbReference type="SFLD" id="SFLDS00003">
    <property type="entry name" value="Haloacid_Dehalogenase"/>
    <property type="match status" value="1"/>
</dbReference>
<dbReference type="Gene3D" id="3.40.1110.10">
    <property type="entry name" value="Calcium-transporting ATPase, cytoplasmic domain N"/>
    <property type="match status" value="1"/>
</dbReference>
<dbReference type="CDD" id="cd02094">
    <property type="entry name" value="P-type_ATPase_Cu-like"/>
    <property type="match status" value="1"/>
</dbReference>
<dbReference type="InterPro" id="IPR008250">
    <property type="entry name" value="ATPase_P-typ_transduc_dom_A_sf"/>
</dbReference>
<dbReference type="AlphaFoldDB" id="A0A9X8GUU9"/>
<dbReference type="GO" id="GO:0060003">
    <property type="term" value="P:copper ion export"/>
    <property type="evidence" value="ECO:0007669"/>
    <property type="project" value="UniProtKB-ARBA"/>
</dbReference>
<dbReference type="EMBL" id="QXMN01000018">
    <property type="protein sequence ID" value="RIX78836.1"/>
    <property type="molecule type" value="Genomic_DNA"/>
</dbReference>
<dbReference type="GO" id="GO:0043682">
    <property type="term" value="F:P-type divalent copper transporter activity"/>
    <property type="evidence" value="ECO:0007669"/>
    <property type="project" value="TreeGrafter"/>
</dbReference>
<keyword evidence="15" id="KW-1185">Reference proteome</keyword>
<dbReference type="InterPro" id="IPR027256">
    <property type="entry name" value="P-typ_ATPase_IB"/>
</dbReference>
<dbReference type="PRINTS" id="PR00943">
    <property type="entry name" value="CUATPASE"/>
</dbReference>
<dbReference type="InterPro" id="IPR009078">
    <property type="entry name" value="Ferritin-like_SF"/>
</dbReference>
<dbReference type="Gene3D" id="3.40.50.1000">
    <property type="entry name" value="HAD superfamily/HAD-like"/>
    <property type="match status" value="1"/>
</dbReference>
<dbReference type="InterPro" id="IPR001757">
    <property type="entry name" value="P_typ_ATPase"/>
</dbReference>
<dbReference type="InterPro" id="IPR011017">
    <property type="entry name" value="TRASH_dom"/>
</dbReference>
<feature type="transmembrane region" description="Helical" evidence="11">
    <location>
        <begin position="429"/>
        <end position="452"/>
    </location>
</feature>
<keyword evidence="10 11" id="KW-0472">Membrane</keyword>
<evidence type="ECO:0000259" key="13">
    <source>
        <dbReference type="SMART" id="SM00746"/>
    </source>
</evidence>